<organism evidence="3 4">
    <name type="scientific">Maribellus comscasis</name>
    <dbReference type="NCBI Taxonomy" id="2681766"/>
    <lineage>
        <taxon>Bacteria</taxon>
        <taxon>Pseudomonadati</taxon>
        <taxon>Bacteroidota</taxon>
        <taxon>Bacteroidia</taxon>
        <taxon>Marinilabiliales</taxon>
        <taxon>Prolixibacteraceae</taxon>
        <taxon>Maribellus</taxon>
    </lineage>
</organism>
<evidence type="ECO:0000256" key="1">
    <source>
        <dbReference type="SAM" id="SignalP"/>
    </source>
</evidence>
<name>A0A6I6JVF9_9BACT</name>
<keyword evidence="4" id="KW-1185">Reference proteome</keyword>
<evidence type="ECO:0000313" key="3">
    <source>
        <dbReference type="EMBL" id="QGY47135.1"/>
    </source>
</evidence>
<protein>
    <submittedName>
        <fullName evidence="3">DUF4465 domain-containing protein</fullName>
    </submittedName>
</protein>
<reference evidence="3 4" key="1">
    <citation type="submission" date="2019-11" db="EMBL/GenBank/DDBJ databases">
        <authorList>
            <person name="Zheng R.K."/>
            <person name="Sun C.M."/>
        </authorList>
    </citation>
    <scope>NUCLEOTIDE SEQUENCE [LARGE SCALE GENOMIC DNA]</scope>
    <source>
        <strain evidence="3 4">WC007</strain>
    </source>
</reference>
<dbReference type="AlphaFoldDB" id="A0A6I6JVF9"/>
<proteinExistence type="predicted"/>
<dbReference type="KEGG" id="mcos:GM418_26770"/>
<dbReference type="EMBL" id="CP046401">
    <property type="protein sequence ID" value="QGY47135.1"/>
    <property type="molecule type" value="Genomic_DNA"/>
</dbReference>
<dbReference type="Gene3D" id="2.60.120.1350">
    <property type="entry name" value="Protein of unknown function DUF4465"/>
    <property type="match status" value="2"/>
</dbReference>
<dbReference type="InterPro" id="IPR027828">
    <property type="entry name" value="DUF4465"/>
</dbReference>
<dbReference type="Pfam" id="PF18962">
    <property type="entry name" value="Por_Secre_tail"/>
    <property type="match status" value="1"/>
</dbReference>
<feature type="chain" id="PRO_5026002065" evidence="1">
    <location>
        <begin position="20"/>
        <end position="643"/>
    </location>
</feature>
<keyword evidence="1" id="KW-0732">Signal</keyword>
<sequence>MKKFYFFVGLWVALFSVNAQQVATFDDVVLESDSYWNGADGSGEINSGGFMFPNDYDADWGSWSGFSVSNMKDSVTAGWGNQYSAITASGHQSENYAVVYASGGLEIIFENPLQLTGFYVTNSTYAYLSMKEGDAYSKKFGGEDGKDPDYFKLTVSATDIFGNETAVDFYLADFTSDDSANDYILKTWEWLDLSSLGVVTSLSIGLESSDVSDWGMNTPAYFCIDDFNGSSPDTPEMLAEADFENLELEAESFYNGADATGYFTSGGFTFLNDYNAEWGSWSGFAASTVTDNQTEGWSNQYSAIPGSGALETSTYAVSYASMGSEIHFEKTVVSGFYITNSTYAYLSMRNGDAYSKKFGGENGSDSDWFKVDIFGISEAGDTTGTIEYYLADFRSENSSEDYIVNDWKWLDLSSLGEITTLKFNLSSSDVGDWGMNTPAYFCIDQLNHQDLAPEIAYPLATIADATYPDNVYYISLDSVFTDPDNDDSEMTIQLETIDNQDLLIGAIVQGGTPDALKTLLSLNITENMTGSANITISATSNGKKVYHTFEMLVSVPVSSDFISENEEEIKVYPNPVESDFSIELPANAEQVFLFDISGKIIYRNTTILNQNLKISALQNSPAGIYFLKVKLNSEYKTEKVVKL</sequence>
<feature type="signal peptide" evidence="1">
    <location>
        <begin position="1"/>
        <end position="19"/>
    </location>
</feature>
<evidence type="ECO:0000313" key="4">
    <source>
        <dbReference type="Proteomes" id="UP000428260"/>
    </source>
</evidence>
<dbReference type="Proteomes" id="UP000428260">
    <property type="component" value="Chromosome"/>
</dbReference>
<accession>A0A6I6JVF9</accession>
<dbReference type="Pfam" id="PF14717">
    <property type="entry name" value="DUF4465"/>
    <property type="match status" value="2"/>
</dbReference>
<evidence type="ECO:0000259" key="2">
    <source>
        <dbReference type="Pfam" id="PF18962"/>
    </source>
</evidence>
<gene>
    <name evidence="3" type="ORF">GM418_26770</name>
</gene>
<dbReference type="InterPro" id="IPR026444">
    <property type="entry name" value="Secre_tail"/>
</dbReference>
<dbReference type="RefSeq" id="WP_158870704.1">
    <property type="nucleotide sequence ID" value="NZ_CP046401.1"/>
</dbReference>
<feature type="domain" description="Secretion system C-terminal sorting" evidence="2">
    <location>
        <begin position="571"/>
        <end position="641"/>
    </location>
</feature>
<dbReference type="NCBIfam" id="TIGR04183">
    <property type="entry name" value="Por_Secre_tail"/>
    <property type="match status" value="1"/>
</dbReference>